<dbReference type="SUPFAM" id="SSF53474">
    <property type="entry name" value="alpha/beta-Hydrolases"/>
    <property type="match status" value="1"/>
</dbReference>
<proteinExistence type="predicted"/>
<comment type="caution">
    <text evidence="2">The sequence shown here is derived from an EMBL/GenBank/DDBJ whole genome shotgun (WGS) entry which is preliminary data.</text>
</comment>
<dbReference type="PANTHER" id="PTHR23024">
    <property type="entry name" value="ARYLACETAMIDE DEACETYLASE"/>
    <property type="match status" value="1"/>
</dbReference>
<sequence>MAPCAEILNSALPDPEYEELIKALGPQTLPTDLDIPTLRHVTNGRKAKAREALGGPPPGLVEGDIEISVRDGSKILAYVYAPSDRKETTLPIMIFFHGGGFCIGSRHDDMDSNRSIAIQAGIVVVSIEYRLAPEHPFPQAVHDGLDALNWIAKNASIIRPNASASAGLIVNGTSAGGNIANAVVYLNREQEVPVRITGQLLSVAPLIPLPFIPDKYKDEYVSHVQNKAVTIPPPELSRLFLGGRAAT</sequence>
<reference evidence="2 3" key="1">
    <citation type="submission" date="2019-06" db="EMBL/GenBank/DDBJ databases">
        <authorList>
            <person name="Broberg M."/>
        </authorList>
    </citation>
    <scope>NUCLEOTIDE SEQUENCE [LARGE SCALE GENOMIC DNA]</scope>
</reference>
<organism evidence="2 3">
    <name type="scientific">Bionectria ochroleuca</name>
    <name type="common">Gliocladium roseum</name>
    <dbReference type="NCBI Taxonomy" id="29856"/>
    <lineage>
        <taxon>Eukaryota</taxon>
        <taxon>Fungi</taxon>
        <taxon>Dikarya</taxon>
        <taxon>Ascomycota</taxon>
        <taxon>Pezizomycotina</taxon>
        <taxon>Sordariomycetes</taxon>
        <taxon>Hypocreomycetidae</taxon>
        <taxon>Hypocreales</taxon>
        <taxon>Bionectriaceae</taxon>
        <taxon>Clonostachys</taxon>
    </lineage>
</organism>
<dbReference type="PANTHER" id="PTHR23024:SF24">
    <property type="entry name" value="ALPHA_BETA HYDROLASE FOLD-3 DOMAIN-CONTAINING PROTEIN"/>
    <property type="match status" value="1"/>
</dbReference>
<feature type="domain" description="Alpha/beta hydrolase fold-3" evidence="1">
    <location>
        <begin position="93"/>
        <end position="204"/>
    </location>
</feature>
<accession>A0ABY6UJU4</accession>
<dbReference type="Pfam" id="PF07859">
    <property type="entry name" value="Abhydrolase_3"/>
    <property type="match status" value="1"/>
</dbReference>
<protein>
    <recommendedName>
        <fullName evidence="1">Alpha/beta hydrolase fold-3 domain-containing protein</fullName>
    </recommendedName>
</protein>
<dbReference type="InterPro" id="IPR013094">
    <property type="entry name" value="AB_hydrolase_3"/>
</dbReference>
<dbReference type="InterPro" id="IPR029058">
    <property type="entry name" value="AB_hydrolase_fold"/>
</dbReference>
<name>A0ABY6UJU4_BIOOC</name>
<dbReference type="InterPro" id="IPR050466">
    <property type="entry name" value="Carboxylest/Gibb_receptor"/>
</dbReference>
<evidence type="ECO:0000313" key="2">
    <source>
        <dbReference type="EMBL" id="VUC31297.1"/>
    </source>
</evidence>
<dbReference type="Gene3D" id="3.40.50.1820">
    <property type="entry name" value="alpha/beta hydrolase"/>
    <property type="match status" value="1"/>
</dbReference>
<gene>
    <name evidence="2" type="ORF">CLO192961_LOCUS300608</name>
</gene>
<dbReference type="Proteomes" id="UP000766486">
    <property type="component" value="Unassembled WGS sequence"/>
</dbReference>
<evidence type="ECO:0000313" key="3">
    <source>
        <dbReference type="Proteomes" id="UP000766486"/>
    </source>
</evidence>
<keyword evidence="3" id="KW-1185">Reference proteome</keyword>
<evidence type="ECO:0000259" key="1">
    <source>
        <dbReference type="Pfam" id="PF07859"/>
    </source>
</evidence>
<dbReference type="EMBL" id="CABFNS010000830">
    <property type="protein sequence ID" value="VUC31297.1"/>
    <property type="molecule type" value="Genomic_DNA"/>
</dbReference>